<reference evidence="21" key="1">
    <citation type="journal article" date="2021" name="PeerJ">
        <title>Extensive microbial diversity within the chicken gut microbiome revealed by metagenomics and culture.</title>
        <authorList>
            <person name="Gilroy R."/>
            <person name="Ravi A."/>
            <person name="Getino M."/>
            <person name="Pursley I."/>
            <person name="Horton D.L."/>
            <person name="Alikhan N.F."/>
            <person name="Baker D."/>
            <person name="Gharbi K."/>
            <person name="Hall N."/>
            <person name="Watson M."/>
            <person name="Adriaenssens E.M."/>
            <person name="Foster-Nyarko E."/>
            <person name="Jarju S."/>
            <person name="Secka A."/>
            <person name="Antonio M."/>
            <person name="Oren A."/>
            <person name="Chaudhuri R.R."/>
            <person name="La Ragione R."/>
            <person name="Hildebrand F."/>
            <person name="Pallen M.J."/>
        </authorList>
    </citation>
    <scope>NUCLEOTIDE SEQUENCE</scope>
    <source>
        <strain evidence="21">CHK160-4876</strain>
    </source>
</reference>
<sequence>MKHVKVSAASHSYDVVIGQGILKEAMTTFSKELEKADKIVVFTDEAVWQAQQAYFTENFAYAYELFIFPGGEASKTFEQYFAAQSFLLELGASRKTLAIAFGGGAVGDATGFIAATYMRGIPFIQVPTTILAHDSAVGGKTAINHPLGKNMIGAFYQPQGVIYDLAVLNSLPVREIRSGMAEVVKHAYLSDEAWLTELLVRDQQTMTTAQLASDLQKGIEVKAAIVSQDETEQSVRKYLNLGHTYGHAIEAAAGYGKIAHGEAVMIGLLFTLLLSERYGTITREATTALLAYLVRNNYPLTAVFDYTFSTLASYLMKDKKVAYGQLQFVVLEAVGQPTVKEVTLEECEEIDRILRALLKGDVQ</sequence>
<feature type="binding site" evidence="18">
    <location>
        <position position="149"/>
    </location>
    <ligand>
        <name>NAD(+)</name>
        <dbReference type="ChEBI" id="CHEBI:57540"/>
    </ligand>
</feature>
<evidence type="ECO:0000256" key="4">
    <source>
        <dbReference type="ARBA" id="ARBA00004496"/>
    </source>
</evidence>
<comment type="cofactor">
    <cofactor evidence="18">
        <name>Co(2+)</name>
        <dbReference type="ChEBI" id="CHEBI:48828"/>
    </cofactor>
    <cofactor evidence="18">
        <name>Zn(2+)</name>
        <dbReference type="ChEBI" id="CHEBI:29105"/>
    </cofactor>
    <text evidence="18">Binds 1 divalent metal cation per subunit. Can use either Co(2+) or Zn(2+).</text>
</comment>
<reference evidence="21" key="2">
    <citation type="submission" date="2021-09" db="EMBL/GenBank/DDBJ databases">
        <authorList>
            <person name="Gilroy R."/>
        </authorList>
    </citation>
    <scope>NUCLEOTIDE SEQUENCE</scope>
    <source>
        <strain evidence="21">CHK160-4876</strain>
    </source>
</reference>
<evidence type="ECO:0000256" key="8">
    <source>
        <dbReference type="ARBA" id="ARBA00017684"/>
    </source>
</evidence>
<dbReference type="FunFam" id="3.40.50.1970:FF:000007">
    <property type="entry name" value="Pentafunctional AROM polypeptide"/>
    <property type="match status" value="1"/>
</dbReference>
<evidence type="ECO:0000256" key="2">
    <source>
        <dbReference type="ARBA" id="ARBA00001911"/>
    </source>
</evidence>
<dbReference type="InterPro" id="IPR050071">
    <property type="entry name" value="Dehydroquinate_synthase"/>
</dbReference>
<dbReference type="EC" id="4.2.3.4" evidence="7 18"/>
<dbReference type="GO" id="GO:0008652">
    <property type="term" value="P:amino acid biosynthetic process"/>
    <property type="evidence" value="ECO:0007669"/>
    <property type="project" value="UniProtKB-KW"/>
</dbReference>
<keyword evidence="9 18" id="KW-0963">Cytoplasm</keyword>
<feature type="domain" description="3-dehydroquinate synthase C-terminal" evidence="20">
    <location>
        <begin position="179"/>
        <end position="321"/>
    </location>
</feature>
<dbReference type="GO" id="GO:0000166">
    <property type="term" value="F:nucleotide binding"/>
    <property type="evidence" value="ECO:0007669"/>
    <property type="project" value="UniProtKB-KW"/>
</dbReference>
<dbReference type="AlphaFoldDB" id="A0A921T5V9"/>
<dbReference type="SUPFAM" id="SSF56796">
    <property type="entry name" value="Dehydroquinate synthase-like"/>
    <property type="match status" value="1"/>
</dbReference>
<keyword evidence="11 18" id="KW-0479">Metal-binding</keyword>
<comment type="subcellular location">
    <subcellularLocation>
        <location evidence="4 18">Cytoplasm</location>
    </subcellularLocation>
</comment>
<protein>
    <recommendedName>
        <fullName evidence="8 18">3-dehydroquinate synthase</fullName>
        <shortName evidence="18">DHQS</shortName>
        <ecNumber evidence="7 18">4.2.3.4</ecNumber>
    </recommendedName>
</protein>
<dbReference type="Gene3D" id="1.20.1090.10">
    <property type="entry name" value="Dehydroquinate synthase-like - alpha domain"/>
    <property type="match status" value="1"/>
</dbReference>
<evidence type="ECO:0000256" key="3">
    <source>
        <dbReference type="ARBA" id="ARBA00001947"/>
    </source>
</evidence>
<evidence type="ECO:0000256" key="5">
    <source>
        <dbReference type="ARBA" id="ARBA00004661"/>
    </source>
</evidence>
<evidence type="ECO:0000256" key="18">
    <source>
        <dbReference type="HAMAP-Rule" id="MF_00110"/>
    </source>
</evidence>
<feature type="binding site" evidence="18">
    <location>
        <begin position="104"/>
        <end position="108"/>
    </location>
    <ligand>
        <name>NAD(+)</name>
        <dbReference type="ChEBI" id="CHEBI:57540"/>
    </ligand>
</feature>
<comment type="similarity">
    <text evidence="6 18">Belongs to the sugar phosphate cyclases superfamily. Dehydroquinate synthase family.</text>
</comment>
<keyword evidence="12 18" id="KW-0547">Nucleotide-binding</keyword>
<dbReference type="GO" id="GO:0003856">
    <property type="term" value="F:3-dehydroquinate synthase activity"/>
    <property type="evidence" value="ECO:0007669"/>
    <property type="project" value="UniProtKB-UniRule"/>
</dbReference>
<evidence type="ECO:0000256" key="13">
    <source>
        <dbReference type="ARBA" id="ARBA00022833"/>
    </source>
</evidence>
<evidence type="ECO:0000256" key="11">
    <source>
        <dbReference type="ARBA" id="ARBA00022723"/>
    </source>
</evidence>
<comment type="caution">
    <text evidence="21">The sequence shown here is derived from an EMBL/GenBank/DDBJ whole genome shotgun (WGS) entry which is preliminary data.</text>
</comment>
<evidence type="ECO:0000256" key="12">
    <source>
        <dbReference type="ARBA" id="ARBA00022741"/>
    </source>
</evidence>
<evidence type="ECO:0000259" key="20">
    <source>
        <dbReference type="Pfam" id="PF24621"/>
    </source>
</evidence>
<evidence type="ECO:0000256" key="9">
    <source>
        <dbReference type="ARBA" id="ARBA00022490"/>
    </source>
</evidence>
<evidence type="ECO:0000256" key="15">
    <source>
        <dbReference type="ARBA" id="ARBA00023141"/>
    </source>
</evidence>
<feature type="binding site" evidence="18">
    <location>
        <begin position="128"/>
        <end position="129"/>
    </location>
    <ligand>
        <name>NAD(+)</name>
        <dbReference type="ChEBI" id="CHEBI:57540"/>
    </ligand>
</feature>
<dbReference type="NCBIfam" id="TIGR01357">
    <property type="entry name" value="aroB"/>
    <property type="match status" value="1"/>
</dbReference>
<evidence type="ECO:0000256" key="10">
    <source>
        <dbReference type="ARBA" id="ARBA00022605"/>
    </source>
</evidence>
<keyword evidence="13 18" id="KW-0862">Zinc</keyword>
<organism evidence="21 22">
    <name type="scientific">Metalysinibacillus jejuensis</name>
    <dbReference type="NCBI Taxonomy" id="914327"/>
    <lineage>
        <taxon>Bacteria</taxon>
        <taxon>Bacillati</taxon>
        <taxon>Bacillota</taxon>
        <taxon>Bacilli</taxon>
        <taxon>Bacillales</taxon>
        <taxon>Caryophanaceae</taxon>
        <taxon>Metalysinibacillus</taxon>
    </lineage>
</organism>
<evidence type="ECO:0000259" key="19">
    <source>
        <dbReference type="Pfam" id="PF01761"/>
    </source>
</evidence>
<dbReference type="HAMAP" id="MF_00110">
    <property type="entry name" value="DHQ_synthase"/>
    <property type="match status" value="1"/>
</dbReference>
<comment type="cofactor">
    <cofactor evidence="2 18">
        <name>NAD(+)</name>
        <dbReference type="ChEBI" id="CHEBI:57540"/>
    </cofactor>
</comment>
<comment type="caution">
    <text evidence="18">Lacks conserved residue(s) required for the propagation of feature annotation.</text>
</comment>
<dbReference type="Gene3D" id="3.40.50.1970">
    <property type="match status" value="1"/>
</dbReference>
<dbReference type="PANTHER" id="PTHR43622:SF7">
    <property type="entry name" value="3-DEHYDROQUINATE SYNTHASE, CHLOROPLASTIC"/>
    <property type="match status" value="1"/>
</dbReference>
<dbReference type="EMBL" id="DYTV01000123">
    <property type="protein sequence ID" value="HJH11841.1"/>
    <property type="molecule type" value="Genomic_DNA"/>
</dbReference>
<keyword evidence="17 18" id="KW-0170">Cobalt</keyword>
<gene>
    <name evidence="18 21" type="primary">aroB</name>
    <name evidence="21" type="ORF">K8V30_09190</name>
</gene>
<proteinExistence type="inferred from homology"/>
<evidence type="ECO:0000256" key="1">
    <source>
        <dbReference type="ARBA" id="ARBA00001393"/>
    </source>
</evidence>
<comment type="cofactor">
    <cofactor evidence="3">
        <name>Zn(2+)</name>
        <dbReference type="ChEBI" id="CHEBI:29105"/>
    </cofactor>
</comment>
<evidence type="ECO:0000256" key="7">
    <source>
        <dbReference type="ARBA" id="ARBA00013031"/>
    </source>
</evidence>
<evidence type="ECO:0000313" key="21">
    <source>
        <dbReference type="EMBL" id="HJH11841.1"/>
    </source>
</evidence>
<dbReference type="Pfam" id="PF24621">
    <property type="entry name" value="DHQS_C"/>
    <property type="match status" value="1"/>
</dbReference>
<feature type="binding site" evidence="18">
    <location>
        <position position="182"/>
    </location>
    <ligand>
        <name>Zn(2+)</name>
        <dbReference type="ChEBI" id="CHEBI:29105"/>
    </ligand>
</feature>
<comment type="catalytic activity">
    <reaction evidence="1 18">
        <text>7-phospho-2-dehydro-3-deoxy-D-arabino-heptonate = 3-dehydroquinate + phosphate</text>
        <dbReference type="Rhea" id="RHEA:21968"/>
        <dbReference type="ChEBI" id="CHEBI:32364"/>
        <dbReference type="ChEBI" id="CHEBI:43474"/>
        <dbReference type="ChEBI" id="CHEBI:58394"/>
        <dbReference type="EC" id="4.2.3.4"/>
    </reaction>
</comment>
<feature type="binding site" evidence="18">
    <location>
        <position position="140"/>
    </location>
    <ligand>
        <name>NAD(+)</name>
        <dbReference type="ChEBI" id="CHEBI:57540"/>
    </ligand>
</feature>
<keyword evidence="15 18" id="KW-0057">Aromatic amino acid biosynthesis</keyword>
<dbReference type="PIRSF" id="PIRSF001455">
    <property type="entry name" value="DHQ_synth"/>
    <property type="match status" value="1"/>
</dbReference>
<dbReference type="CDD" id="cd08195">
    <property type="entry name" value="DHQS"/>
    <property type="match status" value="1"/>
</dbReference>
<dbReference type="InterPro" id="IPR030960">
    <property type="entry name" value="DHQS/DOIS_N"/>
</dbReference>
<accession>A0A921T5V9</accession>
<feature type="binding site" evidence="18">
    <location>
        <position position="243"/>
    </location>
    <ligand>
        <name>Zn(2+)</name>
        <dbReference type="ChEBI" id="CHEBI:29105"/>
    </ligand>
</feature>
<dbReference type="GO" id="GO:0009073">
    <property type="term" value="P:aromatic amino acid family biosynthetic process"/>
    <property type="evidence" value="ECO:0007669"/>
    <property type="project" value="UniProtKB-KW"/>
</dbReference>
<dbReference type="RefSeq" id="WP_108306684.1">
    <property type="nucleotide sequence ID" value="NZ_QAFW01000011.1"/>
</dbReference>
<dbReference type="Proteomes" id="UP000700212">
    <property type="component" value="Unassembled WGS sequence"/>
</dbReference>
<name>A0A921T5V9_9BACL</name>
<keyword evidence="10 18" id="KW-0028">Amino-acid biosynthesis</keyword>
<keyword evidence="16 18" id="KW-0456">Lyase</keyword>
<feature type="binding site" evidence="18">
    <location>
        <position position="260"/>
    </location>
    <ligand>
        <name>Zn(2+)</name>
        <dbReference type="ChEBI" id="CHEBI:29105"/>
    </ligand>
</feature>
<evidence type="ECO:0000256" key="16">
    <source>
        <dbReference type="ARBA" id="ARBA00023239"/>
    </source>
</evidence>
<dbReference type="GO" id="GO:0046872">
    <property type="term" value="F:metal ion binding"/>
    <property type="evidence" value="ECO:0007669"/>
    <property type="project" value="UniProtKB-KW"/>
</dbReference>
<dbReference type="InterPro" id="IPR030963">
    <property type="entry name" value="DHQ_synth_fam"/>
</dbReference>
<evidence type="ECO:0000256" key="17">
    <source>
        <dbReference type="ARBA" id="ARBA00023285"/>
    </source>
</evidence>
<dbReference type="InterPro" id="IPR016037">
    <property type="entry name" value="DHQ_synth_AroB"/>
</dbReference>
<feature type="domain" description="3-dehydroquinate synthase N-terminal" evidence="19">
    <location>
        <begin position="67"/>
        <end position="177"/>
    </location>
</feature>
<comment type="pathway">
    <text evidence="5 18">Metabolic intermediate biosynthesis; chorismate biosynthesis; chorismate from D-erythrose 4-phosphate and phosphoenolpyruvate: step 2/7.</text>
</comment>
<dbReference type="Pfam" id="PF01761">
    <property type="entry name" value="DHQ_synthase"/>
    <property type="match status" value="1"/>
</dbReference>
<dbReference type="InterPro" id="IPR056179">
    <property type="entry name" value="DHQS_C"/>
</dbReference>
<dbReference type="OrthoDB" id="9806583at2"/>
<evidence type="ECO:0000256" key="14">
    <source>
        <dbReference type="ARBA" id="ARBA00023027"/>
    </source>
</evidence>
<evidence type="ECO:0000256" key="6">
    <source>
        <dbReference type="ARBA" id="ARBA00005412"/>
    </source>
</evidence>
<dbReference type="PANTHER" id="PTHR43622">
    <property type="entry name" value="3-DEHYDROQUINATE SYNTHASE"/>
    <property type="match status" value="1"/>
</dbReference>
<evidence type="ECO:0000313" key="22">
    <source>
        <dbReference type="Proteomes" id="UP000700212"/>
    </source>
</evidence>
<comment type="function">
    <text evidence="18">Catalyzes the conversion of 3-deoxy-D-arabino-heptulosonate 7-phosphate (DAHP) to dehydroquinate (DHQ).</text>
</comment>
<keyword evidence="14 18" id="KW-0520">NAD</keyword>
<dbReference type="GO" id="GO:0005737">
    <property type="term" value="C:cytoplasm"/>
    <property type="evidence" value="ECO:0007669"/>
    <property type="project" value="UniProtKB-SubCell"/>
</dbReference>
<dbReference type="GO" id="GO:0009423">
    <property type="term" value="P:chorismate biosynthetic process"/>
    <property type="evidence" value="ECO:0007669"/>
    <property type="project" value="UniProtKB-UniRule"/>
</dbReference>